<evidence type="ECO:0000256" key="1">
    <source>
        <dbReference type="SAM" id="Phobius"/>
    </source>
</evidence>
<keyword evidence="1" id="KW-0472">Membrane</keyword>
<feature type="transmembrane region" description="Helical" evidence="1">
    <location>
        <begin position="450"/>
        <end position="470"/>
    </location>
</feature>
<sequence length="621" mass="68693">MMTNLGYSSPTSAPNWKPPLFHPLYILTLVLLHIFQIVGIQLLVNKYDNDLPEINLIRQNATLRNNPQSIFAFDESSVTEFLMWQYLPVAIATILAIIWESLDVTVRRLEPFHQLSRSEGGTSSNAMCLDYVTRSIVLVLFSAVRKRHYTVAVSATLYIVSAIVIPTLTGGMWTIEWGSLLYSSQPTEGANFATISMNRSIIIATQVVHGLVAMSGVALSWILFHRPTGLYHDPRGIGGVASLVSDADHSGSNLLSLFRQLPSFAHSNVLLRSLREITFSLRHRHVTLPDGSVRTTYQLLTNAHPDHSFSLHHNDLLLWHDRRDASGWWLSKRVVVGAEIFLWLGQAAIIGAIYKAAKFLGPDSAADSMKPTISKMVCILCTAVGGFMWQAIQREVQVFEPWLQLARSSRGRDSPSSSSSSCSSFQVLVQRDIVSLGLVGGMIISLAKGWLVSLWAGFATIMVHTATVFIPPLTELVYAAGMIDTSPYEVRRLGVLSGKSGLALGATGFGIHLVILGNMCFLLLSGRTRAFMPRRPTTIASQIMYLCHSERLLAEFRGTSTLSGRELEQKLGVSCQEYRFGWFWSWQRQASFVGVEVKATPEIAGERFEFGKGLDGASRCI</sequence>
<evidence type="ECO:0000313" key="3">
    <source>
        <dbReference type="Proteomes" id="UP001610334"/>
    </source>
</evidence>
<feature type="transmembrane region" description="Helical" evidence="1">
    <location>
        <begin position="373"/>
        <end position="392"/>
    </location>
</feature>
<comment type="caution">
    <text evidence="2">The sequence shown here is derived from an EMBL/GenBank/DDBJ whole genome shotgun (WGS) entry which is preliminary data.</text>
</comment>
<dbReference type="PANTHER" id="PTHR37544">
    <property type="entry name" value="SPRAY-RELATED"/>
    <property type="match status" value="1"/>
</dbReference>
<proteinExistence type="predicted"/>
<gene>
    <name evidence="2" type="ORF">BJX63DRAFT_434602</name>
</gene>
<keyword evidence="1" id="KW-0812">Transmembrane</keyword>
<feature type="transmembrane region" description="Helical" evidence="1">
    <location>
        <begin position="201"/>
        <end position="224"/>
    </location>
</feature>
<keyword evidence="3" id="KW-1185">Reference proteome</keyword>
<feature type="transmembrane region" description="Helical" evidence="1">
    <location>
        <begin position="502"/>
        <end position="524"/>
    </location>
</feature>
<dbReference type="PANTHER" id="PTHR37544:SF3">
    <property type="entry name" value="SPRAY"/>
    <property type="match status" value="1"/>
</dbReference>
<dbReference type="Pfam" id="PF11915">
    <property type="entry name" value="DUF3433"/>
    <property type="match status" value="1"/>
</dbReference>
<name>A0ABR4H3R7_9EURO</name>
<reference evidence="2 3" key="1">
    <citation type="submission" date="2024-07" db="EMBL/GenBank/DDBJ databases">
        <title>Section-level genome sequencing and comparative genomics of Aspergillus sections Usti and Cavernicolus.</title>
        <authorList>
            <consortium name="Lawrence Berkeley National Laboratory"/>
            <person name="Nybo J.L."/>
            <person name="Vesth T.C."/>
            <person name="Theobald S."/>
            <person name="Frisvad J.C."/>
            <person name="Larsen T.O."/>
            <person name="Kjaerboelling I."/>
            <person name="Rothschild-Mancinelli K."/>
            <person name="Lyhne E.K."/>
            <person name="Kogle M.E."/>
            <person name="Barry K."/>
            <person name="Clum A."/>
            <person name="Na H."/>
            <person name="Ledsgaard L."/>
            <person name="Lin J."/>
            <person name="Lipzen A."/>
            <person name="Kuo A."/>
            <person name="Riley R."/>
            <person name="Mondo S."/>
            <person name="Labutti K."/>
            <person name="Haridas S."/>
            <person name="Pangalinan J."/>
            <person name="Salamov A.A."/>
            <person name="Simmons B.A."/>
            <person name="Magnuson J.K."/>
            <person name="Chen J."/>
            <person name="Drula E."/>
            <person name="Henrissat B."/>
            <person name="Wiebenga A."/>
            <person name="Lubbers R.J."/>
            <person name="Gomes A.C."/>
            <person name="Makela M.R."/>
            <person name="Stajich J."/>
            <person name="Grigoriev I.V."/>
            <person name="Mortensen U.H."/>
            <person name="De Vries R.P."/>
            <person name="Baker S.E."/>
            <person name="Andersen M.R."/>
        </authorList>
    </citation>
    <scope>NUCLEOTIDE SEQUENCE [LARGE SCALE GENOMIC DNA]</scope>
    <source>
        <strain evidence="2 3">CBS 588.65</strain>
    </source>
</reference>
<feature type="transmembrane region" description="Helical" evidence="1">
    <location>
        <begin position="81"/>
        <end position="102"/>
    </location>
</feature>
<keyword evidence="1" id="KW-1133">Transmembrane helix</keyword>
<dbReference type="Proteomes" id="UP001610334">
    <property type="component" value="Unassembled WGS sequence"/>
</dbReference>
<protein>
    <submittedName>
        <fullName evidence="2">Uncharacterized protein</fullName>
    </submittedName>
</protein>
<accession>A0ABR4H3R7</accession>
<dbReference type="EMBL" id="JBFXLT010000077">
    <property type="protein sequence ID" value="KAL2810080.1"/>
    <property type="molecule type" value="Genomic_DNA"/>
</dbReference>
<feature type="transmembrane region" description="Helical" evidence="1">
    <location>
        <begin position="334"/>
        <end position="353"/>
    </location>
</feature>
<dbReference type="InterPro" id="IPR021840">
    <property type="entry name" value="DUF3433"/>
</dbReference>
<feature type="transmembrane region" description="Helical" evidence="1">
    <location>
        <begin position="155"/>
        <end position="175"/>
    </location>
</feature>
<evidence type="ECO:0000313" key="2">
    <source>
        <dbReference type="EMBL" id="KAL2810080.1"/>
    </source>
</evidence>
<organism evidence="2 3">
    <name type="scientific">Aspergillus granulosus</name>
    <dbReference type="NCBI Taxonomy" id="176169"/>
    <lineage>
        <taxon>Eukaryota</taxon>
        <taxon>Fungi</taxon>
        <taxon>Dikarya</taxon>
        <taxon>Ascomycota</taxon>
        <taxon>Pezizomycotina</taxon>
        <taxon>Eurotiomycetes</taxon>
        <taxon>Eurotiomycetidae</taxon>
        <taxon>Eurotiales</taxon>
        <taxon>Aspergillaceae</taxon>
        <taxon>Aspergillus</taxon>
        <taxon>Aspergillus subgen. Nidulantes</taxon>
    </lineage>
</organism>
<feature type="transmembrane region" description="Helical" evidence="1">
    <location>
        <begin position="20"/>
        <end position="44"/>
    </location>
</feature>